<proteinExistence type="inferred from homology"/>
<feature type="transmembrane region" description="Helical" evidence="9">
    <location>
        <begin position="423"/>
        <end position="441"/>
    </location>
</feature>
<evidence type="ECO:0000256" key="3">
    <source>
        <dbReference type="ARBA" id="ARBA00010288"/>
    </source>
</evidence>
<evidence type="ECO:0000256" key="4">
    <source>
        <dbReference type="ARBA" id="ARBA00022692"/>
    </source>
</evidence>
<feature type="transmembrane region" description="Helical" evidence="9">
    <location>
        <begin position="41"/>
        <end position="60"/>
    </location>
</feature>
<evidence type="ECO:0000313" key="10">
    <source>
        <dbReference type="EnsemblMetazoa" id="XP_032454873"/>
    </source>
</evidence>
<keyword evidence="11" id="KW-1185">Reference proteome</keyword>
<dbReference type="RefSeq" id="XP_032454873.1">
    <property type="nucleotide sequence ID" value="XM_032598982.1"/>
</dbReference>
<dbReference type="EnsemblMetazoa" id="XM_032598982">
    <property type="protein sequence ID" value="XP_032454873"/>
    <property type="gene ID" value="LOC100121531"/>
</dbReference>
<dbReference type="GeneID" id="100121531"/>
<organism evidence="10 11">
    <name type="scientific">Nasonia vitripennis</name>
    <name type="common">Parasitic wasp</name>
    <dbReference type="NCBI Taxonomy" id="7425"/>
    <lineage>
        <taxon>Eukaryota</taxon>
        <taxon>Metazoa</taxon>
        <taxon>Ecdysozoa</taxon>
        <taxon>Arthropoda</taxon>
        <taxon>Hexapoda</taxon>
        <taxon>Insecta</taxon>
        <taxon>Pterygota</taxon>
        <taxon>Neoptera</taxon>
        <taxon>Endopterygota</taxon>
        <taxon>Hymenoptera</taxon>
        <taxon>Apocrita</taxon>
        <taxon>Proctotrupomorpha</taxon>
        <taxon>Chalcidoidea</taxon>
        <taxon>Pteromalidae</taxon>
        <taxon>Pteromalinae</taxon>
        <taxon>Nasonia</taxon>
    </lineage>
</organism>
<dbReference type="InterPro" id="IPR007594">
    <property type="entry name" value="RFT1"/>
</dbReference>
<comment type="similarity">
    <text evidence="3 9">Belongs to the RFT1 family.</text>
</comment>
<evidence type="ECO:0000256" key="7">
    <source>
        <dbReference type="ARBA" id="ARBA00023136"/>
    </source>
</evidence>
<evidence type="ECO:0000256" key="8">
    <source>
        <dbReference type="ARBA" id="ARBA00045912"/>
    </source>
</evidence>
<reference evidence="10" key="1">
    <citation type="submission" date="2021-01" db="UniProtKB">
        <authorList>
            <consortium name="EnsemblMetazoa"/>
        </authorList>
    </citation>
    <scope>IDENTIFICATION</scope>
</reference>
<protein>
    <recommendedName>
        <fullName evidence="9">Protein RFT1 homolog</fullName>
    </recommendedName>
</protein>
<dbReference type="PANTHER" id="PTHR13117">
    <property type="entry name" value="ENDOPLASMIC RETICULUM MULTISPAN TRANSMEMBRANE PROTEIN-RELATED"/>
    <property type="match status" value="1"/>
</dbReference>
<feature type="transmembrane region" description="Helical" evidence="9">
    <location>
        <begin position="510"/>
        <end position="529"/>
    </location>
</feature>
<feature type="transmembrane region" description="Helical" evidence="9">
    <location>
        <begin position="177"/>
        <end position="203"/>
    </location>
</feature>
<keyword evidence="6 9" id="KW-1133">Transmembrane helix</keyword>
<feature type="transmembrane region" description="Helical" evidence="9">
    <location>
        <begin position="382"/>
        <end position="402"/>
    </location>
</feature>
<feature type="transmembrane region" description="Helical" evidence="9">
    <location>
        <begin position="485"/>
        <end position="504"/>
    </location>
</feature>
<sequence length="553" mass="63039">MAPNILKSSLENASFNIIFQIMCRFVTFFLNAFVVRHVGQNILGVMNVRLLLLESMILFLSKEPFMKACLTNTAEHNWAQVVNLLWMTVPICVAMSSIFGYIWLFVLQAPEALPPFYTFAVCAVAISCIIELSSLVVQLVASAFLFVRLRIVLDTIMIALRTTTFVLFVIYNPDNALLAFGVAQLVAAIFYTISHYAYFHYYIKRVKRHKLKRRLSMSDDGTEEYVESEFPFMSIKDFLPGQLENHDTLLDEKLSTLTISFFKQGILKQVLTEGERLIMTILPVLTFAEQGVYEVVNNLGSLAARFIFRPIEESGYFYFTQMVQRDRPISRQNSANIQESTNVLRYLCSLVTSIGLIVLIFGQSYSSLLLWLYGGEKLIADLPVLLLRAHCLAVLLLGVNGVTECYTNATADSTTINKNNLMMIYQSIAFLVTSYIFATWFGSVGFIFGNCVNMILRIYHSVTFINKRYSETNYQPLLGLVPKPFFSSSLVVAALVTTCSHTYYFPDDKFLHLFIGVIVFGVVAFSWIYENYDLLKLGLNKWFKRRNRDDKSE</sequence>
<evidence type="ECO:0000313" key="11">
    <source>
        <dbReference type="Proteomes" id="UP000002358"/>
    </source>
</evidence>
<dbReference type="AlphaFoldDB" id="A0A7M7QU90"/>
<evidence type="ECO:0000256" key="2">
    <source>
        <dbReference type="ARBA" id="ARBA00004922"/>
    </source>
</evidence>
<keyword evidence="4 9" id="KW-0812">Transmembrane</keyword>
<dbReference type="PANTHER" id="PTHR13117:SF5">
    <property type="entry name" value="PROTEIN RFT1 HOMOLOG"/>
    <property type="match status" value="1"/>
</dbReference>
<dbReference type="Proteomes" id="UP000002358">
    <property type="component" value="Chromosome 4"/>
</dbReference>
<evidence type="ECO:0000256" key="6">
    <source>
        <dbReference type="ARBA" id="ARBA00022989"/>
    </source>
</evidence>
<accession>A0A7M7QU90</accession>
<evidence type="ECO:0000256" key="9">
    <source>
        <dbReference type="RuleBase" id="RU365067"/>
    </source>
</evidence>
<name>A0A7M7QU90_NASVI</name>
<dbReference type="RefSeq" id="XP_032454872.1">
    <property type="nucleotide sequence ID" value="XM_032598981.1"/>
</dbReference>
<dbReference type="GO" id="GO:0006488">
    <property type="term" value="P:dolichol-linked oligosaccharide biosynthetic process"/>
    <property type="evidence" value="ECO:0007669"/>
    <property type="project" value="InterPro"/>
</dbReference>
<keyword evidence="5" id="KW-0256">Endoplasmic reticulum</keyword>
<dbReference type="OrthoDB" id="9979195at2759"/>
<comment type="function">
    <text evidence="8 9">Intramembrane glycolipid transporter that operates in the biosynthetic pathway of dolichol-linked oligosaccharides, the glycan precursors employed in protein asparagine (N)-glycosylation. The sequential addition of sugars to dolichol pyrophosphate produces dolichol-linked oligosaccharides containing fourteen sugars, including two GlcNAcs, nine mannoses and three glucoses. Once assembled, the oligosaccharide is transferred from the lipid to nascent proteins by oligosaccharyltransferases. The assembly of dolichol-linked oligosaccharides begins on the cytosolic side of the endoplasmic reticulum membrane and finishes in its lumen. RFT1 could mediate the translocation of the cytosolically oriented intermediate DolPP-GlcNAc2Man5, produced by ALG11, into the ER lumen where dolichol-linked oligosaccharides assembly continues. However, the intramembrane lipid transporter activity could not be confirmed in vitro.</text>
</comment>
<feature type="transmembrane region" description="Helical" evidence="9">
    <location>
        <begin position="12"/>
        <end position="35"/>
    </location>
</feature>
<evidence type="ECO:0000256" key="1">
    <source>
        <dbReference type="ARBA" id="ARBA00004477"/>
    </source>
</evidence>
<dbReference type="GO" id="GO:0034203">
    <property type="term" value="P:glycolipid translocation"/>
    <property type="evidence" value="ECO:0007669"/>
    <property type="project" value="TreeGrafter"/>
</dbReference>
<dbReference type="GO" id="GO:0005789">
    <property type="term" value="C:endoplasmic reticulum membrane"/>
    <property type="evidence" value="ECO:0007669"/>
    <property type="project" value="UniProtKB-SubCell"/>
</dbReference>
<comment type="subcellular location">
    <subcellularLocation>
        <location evidence="1 9">Endoplasmic reticulum membrane</location>
        <topology evidence="1 9">Multi-pass membrane protein</topology>
    </subcellularLocation>
</comment>
<comment type="pathway">
    <text evidence="2">Protein modification; protein glycosylation.</text>
</comment>
<dbReference type="EnsemblMetazoa" id="XM_001605091">
    <property type="protein sequence ID" value="XP_001605141"/>
    <property type="gene ID" value="LOC100121531"/>
</dbReference>
<dbReference type="KEGG" id="nvi:100121531"/>
<evidence type="ECO:0000256" key="5">
    <source>
        <dbReference type="ARBA" id="ARBA00022824"/>
    </source>
</evidence>
<dbReference type="InParanoid" id="A0A7M7QU90"/>
<dbReference type="FunCoup" id="A0A7M7QU90">
    <property type="interactions" value="1363"/>
</dbReference>
<feature type="transmembrane region" description="Helical" evidence="9">
    <location>
        <begin position="343"/>
        <end position="362"/>
    </location>
</feature>
<dbReference type="SMR" id="A0A7M7QU90"/>
<dbReference type="EnsemblMetazoa" id="XM_032598981">
    <property type="protein sequence ID" value="XP_032454872"/>
    <property type="gene ID" value="LOC100121531"/>
</dbReference>
<feature type="transmembrane region" description="Helical" evidence="9">
    <location>
        <begin position="81"/>
        <end position="104"/>
    </location>
</feature>
<dbReference type="RefSeq" id="XP_001605141.2">
    <property type="nucleotide sequence ID" value="XM_001605091.6"/>
</dbReference>
<dbReference type="Pfam" id="PF04506">
    <property type="entry name" value="Rft-1"/>
    <property type="match status" value="1"/>
</dbReference>
<keyword evidence="7 9" id="KW-0472">Membrane</keyword>
<feature type="transmembrane region" description="Helical" evidence="9">
    <location>
        <begin position="116"/>
        <end position="139"/>
    </location>
</feature>
<feature type="transmembrane region" description="Helical" evidence="9">
    <location>
        <begin position="151"/>
        <end position="171"/>
    </location>
</feature>